<sequence>MPSTPTPNIPTCLTSTGLQALLYISLLVGVDDLIPTKAVYALYDGSIACLRFVHGDGLFVSAELVYFRNTFKDRVPNLNQSQRLHFIELMNRSMKYYHLITQDEEFKATVARQFPTASSVKASLTFMCDLKQNSCPALTEFLPPKAPKSDQELQDQAMPCISISADPIWDFS</sequence>
<protein>
    <submittedName>
        <fullName evidence="1">Uncharacterized protein</fullName>
    </submittedName>
</protein>
<dbReference type="AlphaFoldDB" id="A0A2J6QIG5"/>
<dbReference type="OrthoDB" id="3563009at2759"/>
<reference evidence="1 2" key="1">
    <citation type="submission" date="2016-05" db="EMBL/GenBank/DDBJ databases">
        <title>A degradative enzymes factory behind the ericoid mycorrhizal symbiosis.</title>
        <authorList>
            <consortium name="DOE Joint Genome Institute"/>
            <person name="Martino E."/>
            <person name="Morin E."/>
            <person name="Grelet G."/>
            <person name="Kuo A."/>
            <person name="Kohler A."/>
            <person name="Daghino S."/>
            <person name="Barry K."/>
            <person name="Choi C."/>
            <person name="Cichocki N."/>
            <person name="Clum A."/>
            <person name="Copeland A."/>
            <person name="Hainaut M."/>
            <person name="Haridas S."/>
            <person name="Labutti K."/>
            <person name="Lindquist E."/>
            <person name="Lipzen A."/>
            <person name="Khouja H.-R."/>
            <person name="Murat C."/>
            <person name="Ohm R."/>
            <person name="Olson A."/>
            <person name="Spatafora J."/>
            <person name="Veneault-Fourrey C."/>
            <person name="Henrissat B."/>
            <person name="Grigoriev I."/>
            <person name="Martin F."/>
            <person name="Perotto S."/>
        </authorList>
    </citation>
    <scope>NUCLEOTIDE SEQUENCE [LARGE SCALE GENOMIC DNA]</scope>
    <source>
        <strain evidence="1 2">UAMH 7357</strain>
    </source>
</reference>
<proteinExistence type="predicted"/>
<keyword evidence="2" id="KW-1185">Reference proteome</keyword>
<evidence type="ECO:0000313" key="1">
    <source>
        <dbReference type="EMBL" id="PMD26055.1"/>
    </source>
</evidence>
<accession>A0A2J6QIG5</accession>
<dbReference type="Proteomes" id="UP000235672">
    <property type="component" value="Unassembled WGS sequence"/>
</dbReference>
<evidence type="ECO:0000313" key="2">
    <source>
        <dbReference type="Proteomes" id="UP000235672"/>
    </source>
</evidence>
<gene>
    <name evidence="1" type="ORF">NA56DRAFT_563348</name>
</gene>
<feature type="non-terminal residue" evidence="1">
    <location>
        <position position="172"/>
    </location>
</feature>
<dbReference type="EMBL" id="KZ613468">
    <property type="protein sequence ID" value="PMD26055.1"/>
    <property type="molecule type" value="Genomic_DNA"/>
</dbReference>
<organism evidence="1 2">
    <name type="scientific">Hyaloscypha hepaticicola</name>
    <dbReference type="NCBI Taxonomy" id="2082293"/>
    <lineage>
        <taxon>Eukaryota</taxon>
        <taxon>Fungi</taxon>
        <taxon>Dikarya</taxon>
        <taxon>Ascomycota</taxon>
        <taxon>Pezizomycotina</taxon>
        <taxon>Leotiomycetes</taxon>
        <taxon>Helotiales</taxon>
        <taxon>Hyaloscyphaceae</taxon>
        <taxon>Hyaloscypha</taxon>
    </lineage>
</organism>
<name>A0A2J6QIG5_9HELO</name>